<feature type="compositionally biased region" description="Polar residues" evidence="3">
    <location>
        <begin position="310"/>
        <end position="325"/>
    </location>
</feature>
<feature type="region of interest" description="Disordered" evidence="3">
    <location>
        <begin position="580"/>
        <end position="688"/>
    </location>
</feature>
<dbReference type="PANTHER" id="PTHR12305">
    <property type="entry name" value="PHOSPHATASE WITH HOMOLOGY TO TENSIN"/>
    <property type="match status" value="1"/>
</dbReference>
<dbReference type="GO" id="GO:0042995">
    <property type="term" value="C:cell projection"/>
    <property type="evidence" value="ECO:0007669"/>
    <property type="project" value="TreeGrafter"/>
</dbReference>
<feature type="region of interest" description="Disordered" evidence="3">
    <location>
        <begin position="309"/>
        <end position="415"/>
    </location>
</feature>
<feature type="compositionally biased region" description="Basic and acidic residues" evidence="3">
    <location>
        <begin position="630"/>
        <end position="643"/>
    </location>
</feature>
<evidence type="ECO:0000259" key="5">
    <source>
        <dbReference type="PROSITE" id="PS51181"/>
    </source>
</evidence>
<evidence type="ECO:0000256" key="3">
    <source>
        <dbReference type="SAM" id="MobiDB-lite"/>
    </source>
</evidence>
<dbReference type="InterPro" id="IPR016130">
    <property type="entry name" value="Tyr_Pase_AS"/>
</dbReference>
<comment type="caution">
    <text evidence="6">The sequence shown here is derived from an EMBL/GenBank/DDBJ whole genome shotgun (WGS) entry which is preliminary data.</text>
</comment>
<dbReference type="Gene3D" id="3.90.190.10">
    <property type="entry name" value="Protein tyrosine phosphatase superfamily"/>
    <property type="match status" value="1"/>
</dbReference>
<dbReference type="GO" id="GO:0005634">
    <property type="term" value="C:nucleus"/>
    <property type="evidence" value="ECO:0007669"/>
    <property type="project" value="TreeGrafter"/>
</dbReference>
<evidence type="ECO:0000259" key="4">
    <source>
        <dbReference type="PROSITE" id="PS50056"/>
    </source>
</evidence>
<evidence type="ECO:0000313" key="7">
    <source>
        <dbReference type="Proteomes" id="UP000696573"/>
    </source>
</evidence>
<dbReference type="EMBL" id="CABFNQ020000482">
    <property type="protein sequence ID" value="CAH0016647.1"/>
    <property type="molecule type" value="Genomic_DNA"/>
</dbReference>
<dbReference type="EC" id="3.1.3.67" evidence="1"/>
<feature type="compositionally biased region" description="Low complexity" evidence="3">
    <location>
        <begin position="391"/>
        <end position="400"/>
    </location>
</feature>
<reference evidence="6" key="1">
    <citation type="submission" date="2021-10" db="EMBL/GenBank/DDBJ databases">
        <authorList>
            <person name="Piombo E."/>
        </authorList>
    </citation>
    <scope>NUCLEOTIDE SEQUENCE</scope>
</reference>
<dbReference type="GO" id="GO:0004725">
    <property type="term" value="F:protein tyrosine phosphatase activity"/>
    <property type="evidence" value="ECO:0007669"/>
    <property type="project" value="TreeGrafter"/>
</dbReference>
<dbReference type="GO" id="GO:0016314">
    <property type="term" value="F:phosphatidylinositol-3,4,5-trisphosphate 3-phosphatase activity"/>
    <property type="evidence" value="ECO:0007669"/>
    <property type="project" value="UniProtKB-EC"/>
</dbReference>
<feature type="domain" description="Tyrosine specific protein phosphatases" evidence="4">
    <location>
        <begin position="159"/>
        <end position="205"/>
    </location>
</feature>
<feature type="compositionally biased region" description="Basic and acidic residues" evidence="3">
    <location>
        <begin position="366"/>
        <end position="377"/>
    </location>
</feature>
<feature type="domain" description="Phosphatase tensin-type" evidence="5">
    <location>
        <begin position="12"/>
        <end position="233"/>
    </location>
</feature>
<feature type="region of interest" description="Disordered" evidence="3">
    <location>
        <begin position="510"/>
        <end position="547"/>
    </location>
</feature>
<keyword evidence="7" id="KW-1185">Reference proteome</keyword>
<dbReference type="GO" id="GO:0005886">
    <property type="term" value="C:plasma membrane"/>
    <property type="evidence" value="ECO:0007669"/>
    <property type="project" value="TreeGrafter"/>
</dbReference>
<organism evidence="6 7">
    <name type="scientific">Clonostachys rhizophaga</name>
    <dbReference type="NCBI Taxonomy" id="160324"/>
    <lineage>
        <taxon>Eukaryota</taxon>
        <taxon>Fungi</taxon>
        <taxon>Dikarya</taxon>
        <taxon>Ascomycota</taxon>
        <taxon>Pezizomycotina</taxon>
        <taxon>Sordariomycetes</taxon>
        <taxon>Hypocreomycetidae</taxon>
        <taxon>Hypocreales</taxon>
        <taxon>Bionectriaceae</taxon>
        <taxon>Clonostachys</taxon>
    </lineage>
</organism>
<evidence type="ECO:0000313" key="6">
    <source>
        <dbReference type="EMBL" id="CAH0016647.1"/>
    </source>
</evidence>
<dbReference type="GO" id="GO:0043491">
    <property type="term" value="P:phosphatidylinositol 3-kinase/protein kinase B signal transduction"/>
    <property type="evidence" value="ECO:0007669"/>
    <property type="project" value="TreeGrafter"/>
</dbReference>
<name>A0A9N9V5U6_9HYPO</name>
<dbReference type="PANTHER" id="PTHR12305:SF81">
    <property type="entry name" value="PHOSPHATIDYLINOSITOL 3,4,5-TRISPHOSPHATE 3-PHOSPHATASE AND DUAL-SPECIFICITY PROTEIN PHOSPHATASE PTEN"/>
    <property type="match status" value="1"/>
</dbReference>
<dbReference type="InterPro" id="IPR029023">
    <property type="entry name" value="Tensin_phosphatase"/>
</dbReference>
<dbReference type="AlphaFoldDB" id="A0A9N9V5U6"/>
<dbReference type="PROSITE" id="PS00383">
    <property type="entry name" value="TYR_PHOSPHATASE_1"/>
    <property type="match status" value="1"/>
</dbReference>
<dbReference type="InterPro" id="IPR029021">
    <property type="entry name" value="Prot-tyrosine_phosphatase-like"/>
</dbReference>
<keyword evidence="2" id="KW-0378">Hydrolase</keyword>
<dbReference type="OrthoDB" id="16692at2759"/>
<protein>
    <recommendedName>
        <fullName evidence="1">phosphatidylinositol-3,4,5-trisphosphate 3-phosphatase</fullName>
        <ecNumber evidence="1">3.1.3.67</ecNumber>
    </recommendedName>
</protein>
<dbReference type="Proteomes" id="UP000696573">
    <property type="component" value="Unassembled WGS sequence"/>
</dbReference>
<dbReference type="SUPFAM" id="SSF52799">
    <property type="entry name" value="(Phosphotyrosine protein) phosphatases II"/>
    <property type="match status" value="1"/>
</dbReference>
<dbReference type="PROSITE" id="PS50056">
    <property type="entry name" value="TYR_PHOSPHATASE_2"/>
    <property type="match status" value="1"/>
</dbReference>
<accession>A0A9N9V5U6</accession>
<evidence type="ECO:0000256" key="1">
    <source>
        <dbReference type="ARBA" id="ARBA00013015"/>
    </source>
</evidence>
<dbReference type="GO" id="GO:0051896">
    <property type="term" value="P:regulation of phosphatidylinositol 3-kinase/protein kinase B signal transduction"/>
    <property type="evidence" value="ECO:0007669"/>
    <property type="project" value="TreeGrafter"/>
</dbReference>
<sequence>MASILRQIVAGPRTRHAEADLDLCYVTDNIIATSGPSQTYPQRAYRNPLDQLVKFLDSKHGDDWAIWEFRAEGTGYPDEAVYGRVRHYPWPDHHPPPFRLIPLIMASMKNWFRGGDLNDESPSKSAAKDQQGLAAESNDKAIAATTKAAAPAAGDSNLEGRKNKRVVVVHCKAGKGRSGTATCSYLISEEGWDPEEALTRFTQRRMRPQFGAGVSIPSQLRWITYVDRWTRGGKKYYDRPIEIVEVHVWGLRNGVKVDIEGFEDEGKNIHVFHTFSRDERLVVEGNAPDGYGWADMMWELAGYSMDPKSQDSVEAQLQQASNSGKKNGAAQKEEQPATSGEHHHHHNPRHAAKRTATLIKIASDTSLRKLGKDKESKVNTTPKRPRSLRKSSSSSSSSSSSEEDEEEPGGMAVILKPKTPVIIPNSDVNISVERRNRTRRSLGMTMVTAVGHVWFNTFFEGNGPEQENRPNENGVFSIKWDDMDGIKGTSRKGTRALDRLAVVWKFADTPSTPGVSGPLGEEVVEPAEGTPVPQTKPADWKGANAPNQNVERNLGLRMQSPASADVSKASSVVSADLHATQATDTAGAGGGAKEKRLDDEDEEDSKSLVGVKSSGPGGGTLSDGENTPKAQEKEEETKGKGGIREPPQTQTSEKEEKPVAPALAVLENPDRADGTTQQGSAEVVEPKK</sequence>
<dbReference type="Pfam" id="PF00782">
    <property type="entry name" value="DSPc"/>
    <property type="match status" value="1"/>
</dbReference>
<dbReference type="GO" id="GO:0046856">
    <property type="term" value="P:phosphatidylinositol dephosphorylation"/>
    <property type="evidence" value="ECO:0007669"/>
    <property type="project" value="TreeGrafter"/>
</dbReference>
<gene>
    <name evidence="6" type="ORF">CRHIZ90672A_00017925</name>
</gene>
<dbReference type="CDD" id="cd14497">
    <property type="entry name" value="PTP_PTEN-like"/>
    <property type="match status" value="1"/>
</dbReference>
<dbReference type="InterPro" id="IPR000387">
    <property type="entry name" value="Tyr_Pase_dom"/>
</dbReference>
<evidence type="ECO:0000256" key="2">
    <source>
        <dbReference type="ARBA" id="ARBA00022801"/>
    </source>
</evidence>
<dbReference type="InterPro" id="IPR000340">
    <property type="entry name" value="Dual-sp_phosphatase_cat-dom"/>
</dbReference>
<dbReference type="PROSITE" id="PS51181">
    <property type="entry name" value="PPASE_TENSIN"/>
    <property type="match status" value="1"/>
</dbReference>
<dbReference type="GO" id="GO:0005829">
    <property type="term" value="C:cytosol"/>
    <property type="evidence" value="ECO:0007669"/>
    <property type="project" value="TreeGrafter"/>
</dbReference>
<dbReference type="InterPro" id="IPR051281">
    <property type="entry name" value="Dual-spec_lipid-protein_phosph"/>
</dbReference>
<proteinExistence type="predicted"/>
<feature type="region of interest" description="Disordered" evidence="3">
    <location>
        <begin position="116"/>
        <end position="137"/>
    </location>
</feature>
<feature type="compositionally biased region" description="Basic residues" evidence="3">
    <location>
        <begin position="342"/>
        <end position="353"/>
    </location>
</feature>